<protein>
    <submittedName>
        <fullName evidence="1">Uncharacterized protein</fullName>
    </submittedName>
</protein>
<evidence type="ECO:0000313" key="1">
    <source>
        <dbReference type="EMBL" id="CDL82016.1"/>
    </source>
</evidence>
<evidence type="ECO:0000313" key="2">
    <source>
        <dbReference type="Proteomes" id="UP000019197"/>
    </source>
</evidence>
<sequence length="39" mass="4618">MPLEIDTLINNKNYFKENANEKGIFIHTCTVSAFNQRRF</sequence>
<proteinExistence type="predicted"/>
<gene>
    <name evidence="1" type="ORF">XCR1_1630002</name>
</gene>
<dbReference type="Proteomes" id="UP000019197">
    <property type="component" value="Unassembled WGS sequence"/>
</dbReference>
<organism evidence="1 2">
    <name type="scientific">Xenorhabdus cabanillasii JM26</name>
    <dbReference type="NCBI Taxonomy" id="1427517"/>
    <lineage>
        <taxon>Bacteria</taxon>
        <taxon>Pseudomonadati</taxon>
        <taxon>Pseudomonadota</taxon>
        <taxon>Gammaproteobacteria</taxon>
        <taxon>Enterobacterales</taxon>
        <taxon>Morganellaceae</taxon>
        <taxon>Xenorhabdus</taxon>
    </lineage>
</organism>
<dbReference type="AlphaFoldDB" id="W1IWN4"/>
<dbReference type="EMBL" id="CBXE010000072">
    <property type="protein sequence ID" value="CDL82016.1"/>
    <property type="molecule type" value="Genomic_DNA"/>
</dbReference>
<accession>W1IWN4</accession>
<reference evidence="1 2" key="1">
    <citation type="submission" date="2013-11" db="EMBL/GenBank/DDBJ databases">
        <title>Draft genome sequence and annotation of the entomopathogenic bacterium, Xenorhabdus cabanillasi strain JM26.</title>
        <authorList>
            <person name="Gualtieri M."/>
            <person name="Ogier J.C."/>
            <person name="Pages S."/>
            <person name="Givaudan A."/>
            <person name="Gaudriault S."/>
        </authorList>
    </citation>
    <scope>NUCLEOTIDE SEQUENCE [LARGE SCALE GENOMIC DNA]</scope>
    <source>
        <strain evidence="1 2">JM26</strain>
    </source>
</reference>
<comment type="caution">
    <text evidence="1">The sequence shown here is derived from an EMBL/GenBank/DDBJ whole genome shotgun (WGS) entry which is preliminary data.</text>
</comment>
<name>W1IWN4_9GAMM</name>